<dbReference type="Pfam" id="PF13976">
    <property type="entry name" value="gag_pre-integrs"/>
    <property type="match status" value="1"/>
</dbReference>
<name>A0ABQ5D5A5_9ASTR</name>
<sequence length="362" mass="40100">MVPRTVLTRPGPISLNAARPVNIVQPRTVMNNAGPMKNVINNAYSTARRPFNKITAANNINFNKRVNTVNDKNINTVRPNAVVNTARPKAVLSAVMRNKENVVKASTCWVWRPKYKVIDHHKGVIDSGCSRHMTGNRSYLTDYEEINGGFVAFGGNSKGGKITGKDFKLTDENHVLLKVPRKDNMYSVDLKNVIPQRGLTCLFAKATPDESNLWHRRLGHVNFKTLNKLVKGNLVRGRKPALSFMRPFGCPVTILNTIDHLGKFNGKADEGFFVGYSTNSKAFRKDIKDPRNESGNLTEWKDSEAPSTKEPRINQEKDDNINSTNNINTASDGNSINNVNAVSSTVNTIGSEVNVVDPKTSI</sequence>
<dbReference type="Pfam" id="PF22936">
    <property type="entry name" value="Pol_BBD"/>
    <property type="match status" value="1"/>
</dbReference>
<gene>
    <name evidence="4" type="ORF">Tco_0924563</name>
</gene>
<evidence type="ECO:0000256" key="1">
    <source>
        <dbReference type="SAM" id="MobiDB-lite"/>
    </source>
</evidence>
<reference evidence="4" key="2">
    <citation type="submission" date="2022-01" db="EMBL/GenBank/DDBJ databases">
        <authorList>
            <person name="Yamashiro T."/>
            <person name="Shiraishi A."/>
            <person name="Satake H."/>
            <person name="Nakayama K."/>
        </authorList>
    </citation>
    <scope>NUCLEOTIDE SEQUENCE</scope>
</reference>
<feature type="domain" description="GAG-pre-integrase" evidence="2">
    <location>
        <begin position="184"/>
        <end position="239"/>
    </location>
</feature>
<evidence type="ECO:0000313" key="5">
    <source>
        <dbReference type="Proteomes" id="UP001151760"/>
    </source>
</evidence>
<protein>
    <submittedName>
        <fullName evidence="4">Ribonuclease H-like domain-containing protein</fullName>
    </submittedName>
</protein>
<dbReference type="InterPro" id="IPR054722">
    <property type="entry name" value="PolX-like_BBD"/>
</dbReference>
<accession>A0ABQ5D5A5</accession>
<evidence type="ECO:0000313" key="4">
    <source>
        <dbReference type="EMBL" id="GJT34144.1"/>
    </source>
</evidence>
<dbReference type="Proteomes" id="UP001151760">
    <property type="component" value="Unassembled WGS sequence"/>
</dbReference>
<evidence type="ECO:0000259" key="3">
    <source>
        <dbReference type="Pfam" id="PF22936"/>
    </source>
</evidence>
<evidence type="ECO:0000259" key="2">
    <source>
        <dbReference type="Pfam" id="PF13976"/>
    </source>
</evidence>
<organism evidence="4 5">
    <name type="scientific">Tanacetum coccineum</name>
    <dbReference type="NCBI Taxonomy" id="301880"/>
    <lineage>
        <taxon>Eukaryota</taxon>
        <taxon>Viridiplantae</taxon>
        <taxon>Streptophyta</taxon>
        <taxon>Embryophyta</taxon>
        <taxon>Tracheophyta</taxon>
        <taxon>Spermatophyta</taxon>
        <taxon>Magnoliopsida</taxon>
        <taxon>eudicotyledons</taxon>
        <taxon>Gunneridae</taxon>
        <taxon>Pentapetalae</taxon>
        <taxon>asterids</taxon>
        <taxon>campanulids</taxon>
        <taxon>Asterales</taxon>
        <taxon>Asteraceae</taxon>
        <taxon>Asteroideae</taxon>
        <taxon>Anthemideae</taxon>
        <taxon>Anthemidinae</taxon>
        <taxon>Tanacetum</taxon>
    </lineage>
</organism>
<feature type="compositionally biased region" description="Low complexity" evidence="1">
    <location>
        <begin position="321"/>
        <end position="337"/>
    </location>
</feature>
<dbReference type="EMBL" id="BQNB010014937">
    <property type="protein sequence ID" value="GJT34144.1"/>
    <property type="molecule type" value="Genomic_DNA"/>
</dbReference>
<feature type="domain" description="Retrovirus-related Pol polyprotein from transposon TNT 1-94-like beta-barrel" evidence="3">
    <location>
        <begin position="124"/>
        <end position="158"/>
    </location>
</feature>
<reference evidence="4" key="1">
    <citation type="journal article" date="2022" name="Int. J. Mol. Sci.">
        <title>Draft Genome of Tanacetum Coccineum: Genomic Comparison of Closely Related Tanacetum-Family Plants.</title>
        <authorList>
            <person name="Yamashiro T."/>
            <person name="Shiraishi A."/>
            <person name="Nakayama K."/>
            <person name="Satake H."/>
        </authorList>
    </citation>
    <scope>NUCLEOTIDE SEQUENCE</scope>
</reference>
<dbReference type="InterPro" id="IPR025724">
    <property type="entry name" value="GAG-pre-integrase_dom"/>
</dbReference>
<proteinExistence type="predicted"/>
<feature type="region of interest" description="Disordered" evidence="1">
    <location>
        <begin position="285"/>
        <end position="337"/>
    </location>
</feature>
<keyword evidence="5" id="KW-1185">Reference proteome</keyword>
<feature type="compositionally biased region" description="Basic and acidic residues" evidence="1">
    <location>
        <begin position="299"/>
        <end position="320"/>
    </location>
</feature>
<comment type="caution">
    <text evidence="4">The sequence shown here is derived from an EMBL/GenBank/DDBJ whole genome shotgun (WGS) entry which is preliminary data.</text>
</comment>